<organism evidence="1 2">
    <name type="scientific">Cetraspora pellucida</name>
    <dbReference type="NCBI Taxonomy" id="1433469"/>
    <lineage>
        <taxon>Eukaryota</taxon>
        <taxon>Fungi</taxon>
        <taxon>Fungi incertae sedis</taxon>
        <taxon>Mucoromycota</taxon>
        <taxon>Glomeromycotina</taxon>
        <taxon>Glomeromycetes</taxon>
        <taxon>Diversisporales</taxon>
        <taxon>Gigasporaceae</taxon>
        <taxon>Cetraspora</taxon>
    </lineage>
</organism>
<evidence type="ECO:0000313" key="1">
    <source>
        <dbReference type="EMBL" id="CAG8708628.1"/>
    </source>
</evidence>
<name>A0A9N9HW22_9GLOM</name>
<comment type="caution">
    <text evidence="1">The sequence shown here is derived from an EMBL/GenBank/DDBJ whole genome shotgun (WGS) entry which is preliminary data.</text>
</comment>
<dbReference type="Proteomes" id="UP000789759">
    <property type="component" value="Unassembled WGS sequence"/>
</dbReference>
<reference evidence="1" key="1">
    <citation type="submission" date="2021-06" db="EMBL/GenBank/DDBJ databases">
        <authorList>
            <person name="Kallberg Y."/>
            <person name="Tangrot J."/>
            <person name="Rosling A."/>
        </authorList>
    </citation>
    <scope>NUCLEOTIDE SEQUENCE</scope>
    <source>
        <strain evidence="1">FL966</strain>
    </source>
</reference>
<protein>
    <submittedName>
        <fullName evidence="1">708_t:CDS:1</fullName>
    </submittedName>
</protein>
<evidence type="ECO:0000313" key="2">
    <source>
        <dbReference type="Proteomes" id="UP000789759"/>
    </source>
</evidence>
<sequence>MKPEFSQEQTTFLEKEMQKNNMIINTETLSLEEGNIDDFTENMILEETTADLRTRKSYTALAKIQIPFTQEQYNS</sequence>
<dbReference type="EMBL" id="CAJVQA010011574">
    <property type="protein sequence ID" value="CAG8708628.1"/>
    <property type="molecule type" value="Genomic_DNA"/>
</dbReference>
<proteinExistence type="predicted"/>
<gene>
    <name evidence="1" type="ORF">CPELLU_LOCUS12204</name>
</gene>
<keyword evidence="2" id="KW-1185">Reference proteome</keyword>
<accession>A0A9N9HW22</accession>
<dbReference type="AlphaFoldDB" id="A0A9N9HW22"/>